<dbReference type="Proteomes" id="UP000319514">
    <property type="component" value="Unassembled WGS sequence"/>
</dbReference>
<dbReference type="PIRSF" id="PIRSF012666">
    <property type="entry name" value="UCP012666"/>
    <property type="match status" value="1"/>
</dbReference>
<dbReference type="PANTHER" id="PTHR36510:SF3">
    <property type="entry name" value="CONSERVED PROTEIN"/>
    <property type="match status" value="1"/>
</dbReference>
<accession>A0A542ZJI9</accession>
<dbReference type="InterPro" id="IPR014746">
    <property type="entry name" value="Gln_synth/guanido_kin_cat_dom"/>
</dbReference>
<evidence type="ECO:0000256" key="1">
    <source>
        <dbReference type="ARBA" id="ARBA00048819"/>
    </source>
</evidence>
<dbReference type="InterPro" id="IPR006336">
    <property type="entry name" value="GCS2"/>
</dbReference>
<proteinExistence type="predicted"/>
<comment type="catalytic activity">
    <reaction evidence="1">
        <text>L-cysteine + L-glutamate + ATP = gamma-L-glutamyl-L-cysteine + ADP + phosphate + H(+)</text>
        <dbReference type="Rhea" id="RHEA:13285"/>
        <dbReference type="ChEBI" id="CHEBI:15378"/>
        <dbReference type="ChEBI" id="CHEBI:29985"/>
        <dbReference type="ChEBI" id="CHEBI:30616"/>
        <dbReference type="ChEBI" id="CHEBI:35235"/>
        <dbReference type="ChEBI" id="CHEBI:43474"/>
        <dbReference type="ChEBI" id="CHEBI:58173"/>
        <dbReference type="ChEBI" id="CHEBI:456216"/>
        <dbReference type="EC" id="6.3.2.2"/>
    </reaction>
</comment>
<dbReference type="Gene3D" id="3.30.590.20">
    <property type="match status" value="1"/>
</dbReference>
<dbReference type="OrthoDB" id="240589at2"/>
<keyword evidence="3" id="KW-1185">Reference proteome</keyword>
<name>A0A542ZJI9_9MICO</name>
<sequence length="494" mass="55730">MGAEVSGTGYTREQRQRYREKVQQNLDVFERMLATSHFEFDRPMTGMEIELNLVDSDYLPRMGNADVLEKIADPGYQTELGQYNIEFNVSPRPLPGDAALELEEHLRESLNRAESRANEVGAHTVAIGILPTLTPEHFTTEWMSINPRYTALNEAIFNARGEDMFIDIEGPSGERLATYADSIAPESACTSVQLHLQVAPHDFAAHWNAAQALVAPQVAVGANSPYFFGKQLWAETRVELFAQATDTRSIELKNQGVRPRVFFGERWITSIFDLFEENVRYYPALLPETTDEDPVARLEAGEAPALAELRLHNGTVYRWNRPVYDLVDGMPHLRVENRALPAGPSIVDILANAAFYYGVVKMLAEEDRPVWTKMSFPAAEENFRTCAQKGLDARLYWPGYGEVPVDELVLRHLLPLAHTGLERWGVSQAVRDRYLGVIEGRCTSGLNGASWQVACVRRLEERGADRATALRRMLERYVGNMHSNEPVHTWKLPD</sequence>
<dbReference type="SUPFAM" id="SSF55931">
    <property type="entry name" value="Glutamine synthetase/guanido kinase"/>
    <property type="match status" value="1"/>
</dbReference>
<dbReference type="AlphaFoldDB" id="A0A542ZJI9"/>
<dbReference type="PANTHER" id="PTHR36510">
    <property type="entry name" value="GLUTAMATE--CYSTEINE LIGASE 2-RELATED"/>
    <property type="match status" value="1"/>
</dbReference>
<comment type="caution">
    <text evidence="2">The sequence shown here is derived from an EMBL/GenBank/DDBJ whole genome shotgun (WGS) entry which is preliminary data.</text>
</comment>
<protein>
    <recommendedName>
        <fullName evidence="4">Glutamate--cysteine ligase</fullName>
    </recommendedName>
</protein>
<evidence type="ECO:0000313" key="2">
    <source>
        <dbReference type="EMBL" id="TQL60350.1"/>
    </source>
</evidence>
<dbReference type="Pfam" id="PF04107">
    <property type="entry name" value="GCS2"/>
    <property type="match status" value="1"/>
</dbReference>
<organism evidence="2 3">
    <name type="scientific">Oryzihumus leptocrescens</name>
    <dbReference type="NCBI Taxonomy" id="297536"/>
    <lineage>
        <taxon>Bacteria</taxon>
        <taxon>Bacillati</taxon>
        <taxon>Actinomycetota</taxon>
        <taxon>Actinomycetes</taxon>
        <taxon>Micrococcales</taxon>
        <taxon>Intrasporangiaceae</taxon>
        <taxon>Oryzihumus</taxon>
    </lineage>
</organism>
<dbReference type="InterPro" id="IPR016602">
    <property type="entry name" value="UCP012666"/>
</dbReference>
<dbReference type="RefSeq" id="WP_141788260.1">
    <property type="nucleotide sequence ID" value="NZ_BAAAKX010000021.1"/>
</dbReference>
<evidence type="ECO:0000313" key="3">
    <source>
        <dbReference type="Proteomes" id="UP000319514"/>
    </source>
</evidence>
<reference evidence="2 3" key="1">
    <citation type="submission" date="2019-06" db="EMBL/GenBank/DDBJ databases">
        <title>Sequencing the genomes of 1000 actinobacteria strains.</title>
        <authorList>
            <person name="Klenk H.-P."/>
        </authorList>
    </citation>
    <scope>NUCLEOTIDE SEQUENCE [LARGE SCALE GENOMIC DNA]</scope>
    <source>
        <strain evidence="2 3">DSM 18082</strain>
    </source>
</reference>
<gene>
    <name evidence="2" type="ORF">FB474_1735</name>
</gene>
<dbReference type="EMBL" id="VFOQ01000001">
    <property type="protein sequence ID" value="TQL60350.1"/>
    <property type="molecule type" value="Genomic_DNA"/>
</dbReference>
<evidence type="ECO:0008006" key="4">
    <source>
        <dbReference type="Google" id="ProtNLM"/>
    </source>
</evidence>
<dbReference type="GO" id="GO:0016879">
    <property type="term" value="F:ligase activity, forming carbon-nitrogen bonds"/>
    <property type="evidence" value="ECO:0007669"/>
    <property type="project" value="TreeGrafter"/>
</dbReference>
<dbReference type="InterPro" id="IPR050141">
    <property type="entry name" value="GCL_type2/YbdK_subfam"/>
</dbReference>